<dbReference type="PANTHER" id="PTHR18968">
    <property type="entry name" value="THIAMINE PYROPHOSPHATE ENZYMES"/>
    <property type="match status" value="1"/>
</dbReference>
<dbReference type="EMBL" id="CP120353">
    <property type="protein sequence ID" value="WET64526.1"/>
    <property type="molecule type" value="Genomic_DNA"/>
</dbReference>
<dbReference type="SUPFAM" id="SSF52467">
    <property type="entry name" value="DHS-like NAD/FAD-binding domain"/>
    <property type="match status" value="1"/>
</dbReference>
<comment type="similarity">
    <text evidence="1 3">Belongs to the TPP enzyme family.</text>
</comment>
<dbReference type="InterPro" id="IPR012001">
    <property type="entry name" value="Thiamin_PyroP_enz_TPP-bd_dom"/>
</dbReference>
<dbReference type="AlphaFoldDB" id="A0AAX3QPF1"/>
<evidence type="ECO:0000313" key="7">
    <source>
        <dbReference type="EMBL" id="WET64526.1"/>
    </source>
</evidence>
<evidence type="ECO:0000259" key="4">
    <source>
        <dbReference type="Pfam" id="PF00205"/>
    </source>
</evidence>
<dbReference type="Pfam" id="PF02775">
    <property type="entry name" value="TPP_enzyme_C"/>
    <property type="match status" value="1"/>
</dbReference>
<name>A0AAX3QPF1_PARDI</name>
<feature type="domain" description="Thiamine pyrophosphate enzyme N-terminal TPP-binding" evidence="6">
    <location>
        <begin position="3"/>
        <end position="107"/>
    </location>
</feature>
<dbReference type="CDD" id="cd07035">
    <property type="entry name" value="TPP_PYR_POX_like"/>
    <property type="match status" value="1"/>
</dbReference>
<dbReference type="Gene3D" id="3.40.50.970">
    <property type="match status" value="2"/>
</dbReference>
<evidence type="ECO:0000256" key="1">
    <source>
        <dbReference type="ARBA" id="ARBA00007812"/>
    </source>
</evidence>
<keyword evidence="2 3" id="KW-0786">Thiamine pyrophosphate</keyword>
<dbReference type="GO" id="GO:0005948">
    <property type="term" value="C:acetolactate synthase complex"/>
    <property type="evidence" value="ECO:0007669"/>
    <property type="project" value="TreeGrafter"/>
</dbReference>
<dbReference type="GO" id="GO:0000287">
    <property type="term" value="F:magnesium ion binding"/>
    <property type="evidence" value="ECO:0007669"/>
    <property type="project" value="InterPro"/>
</dbReference>
<evidence type="ECO:0000313" key="8">
    <source>
        <dbReference type="Proteomes" id="UP001221009"/>
    </source>
</evidence>
<reference evidence="7" key="1">
    <citation type="submission" date="2023-03" db="EMBL/GenBank/DDBJ databases">
        <title>Parabacteroides distasonis, a bacteria resistant against UC.</title>
        <authorList>
            <person name="Dai W."/>
        </authorList>
    </citation>
    <scope>NUCLEOTIDE SEQUENCE</scope>
    <source>
        <strain evidence="7">F1-28</strain>
    </source>
</reference>
<dbReference type="GO" id="GO:0030976">
    <property type="term" value="F:thiamine pyrophosphate binding"/>
    <property type="evidence" value="ECO:0007669"/>
    <property type="project" value="InterPro"/>
</dbReference>
<evidence type="ECO:0000259" key="6">
    <source>
        <dbReference type="Pfam" id="PF02776"/>
    </source>
</evidence>
<dbReference type="GO" id="GO:0009097">
    <property type="term" value="P:isoleucine biosynthetic process"/>
    <property type="evidence" value="ECO:0007669"/>
    <property type="project" value="TreeGrafter"/>
</dbReference>
<feature type="domain" description="Thiamine pyrophosphate enzyme central" evidence="4">
    <location>
        <begin position="200"/>
        <end position="338"/>
    </location>
</feature>
<dbReference type="InterPro" id="IPR011766">
    <property type="entry name" value="TPP_enzyme_TPP-bd"/>
</dbReference>
<proteinExistence type="inferred from homology"/>
<evidence type="ECO:0000256" key="3">
    <source>
        <dbReference type="RuleBase" id="RU362132"/>
    </source>
</evidence>
<dbReference type="GO" id="GO:0050660">
    <property type="term" value="F:flavin adenine dinucleotide binding"/>
    <property type="evidence" value="ECO:0007669"/>
    <property type="project" value="TreeGrafter"/>
</dbReference>
<evidence type="ECO:0000259" key="5">
    <source>
        <dbReference type="Pfam" id="PF02775"/>
    </source>
</evidence>
<dbReference type="FunFam" id="3.40.50.970:FF:000007">
    <property type="entry name" value="Acetolactate synthase"/>
    <property type="match status" value="1"/>
</dbReference>
<sequence length="595" mass="66657">MERVADYVINRLVEEGVKTVFLITGRGILYLSDAIAKNEELQSVSVHHEQAAAFAANAYSQYSENLGACIISTGCASTNAITGVLNAWQDGIPVVYISGQNKLRETVGYTGKTVRTYGQQEANVIPLVKPITKYASFVMDPQNIGVEMDKAIYYAKEGFNGPVWLDIPVDVQNMRVEETELDRWSPDVRTKSQERRGKEIDDVTAMIEKAERPVFLIGNGVRAAHAVEDFEELVRKTRIPVVFSNSAVDIYGTANELGIGTVGVLGNNRCANFAIQNSDLVISIGCRLSTITTGSEYEKFARAAKMVVVDIRKEEQDKNTIKIDKLIIDDAKSFIQELLGKELKQTNEAWTDKCKHWKLIFPKCEDIYKHSDKVDIYNLCEVLSRHLEDNAVVLSDAGIEELLVPSTIDFKKGQRMLHPASQGCMGVALPAAMGAYFACGHPVTTINGDGSIMMNLQELQTIAYNKMPIRIVVVNNNVYSVIWKRQKELFRRRTIGTNPEDGVGVPNFQKLAECFDIKYMRIEGTTTLEEGIVRLMKEDGPVICEVMAVEEQDYIRTSAAFNSRRKFVNKPIEDQYPFIDRELFSSEMIIEPIDL</sequence>
<dbReference type="GO" id="GO:0003984">
    <property type="term" value="F:acetolactate synthase activity"/>
    <property type="evidence" value="ECO:0007669"/>
    <property type="project" value="TreeGrafter"/>
</dbReference>
<evidence type="ECO:0000256" key="2">
    <source>
        <dbReference type="ARBA" id="ARBA00023052"/>
    </source>
</evidence>
<organism evidence="7 8">
    <name type="scientific">Parabacteroides distasonis</name>
    <dbReference type="NCBI Taxonomy" id="823"/>
    <lineage>
        <taxon>Bacteria</taxon>
        <taxon>Pseudomonadati</taxon>
        <taxon>Bacteroidota</taxon>
        <taxon>Bacteroidia</taxon>
        <taxon>Bacteroidales</taxon>
        <taxon>Tannerellaceae</taxon>
        <taxon>Parabacteroides</taxon>
    </lineage>
</organism>
<dbReference type="InterPro" id="IPR029035">
    <property type="entry name" value="DHS-like_NAD/FAD-binding_dom"/>
</dbReference>
<accession>A0AAX3QPF1</accession>
<dbReference type="InterPro" id="IPR012000">
    <property type="entry name" value="Thiamin_PyroP_enz_cen_dom"/>
</dbReference>
<dbReference type="RefSeq" id="WP_122145006.1">
    <property type="nucleotide sequence ID" value="NZ_CP120353.1"/>
</dbReference>
<feature type="domain" description="Thiamine pyrophosphate enzyme TPP-binding" evidence="5">
    <location>
        <begin position="407"/>
        <end position="546"/>
    </location>
</feature>
<dbReference type="InterPro" id="IPR029061">
    <property type="entry name" value="THDP-binding"/>
</dbReference>
<gene>
    <name evidence="7" type="ORF">P2T59_00670</name>
</gene>
<dbReference type="PANTHER" id="PTHR18968:SF142">
    <property type="entry name" value="ACETOLACTATE SYNTHASE"/>
    <property type="match status" value="1"/>
</dbReference>
<dbReference type="Proteomes" id="UP001221009">
    <property type="component" value="Chromosome"/>
</dbReference>
<dbReference type="Gene3D" id="3.40.50.1220">
    <property type="entry name" value="TPP-binding domain"/>
    <property type="match status" value="1"/>
</dbReference>
<dbReference type="InterPro" id="IPR045229">
    <property type="entry name" value="TPP_enz"/>
</dbReference>
<dbReference type="SUPFAM" id="SSF52518">
    <property type="entry name" value="Thiamin diphosphate-binding fold (THDP-binding)"/>
    <property type="match status" value="2"/>
</dbReference>
<dbReference type="Pfam" id="PF00205">
    <property type="entry name" value="TPP_enzyme_M"/>
    <property type="match status" value="1"/>
</dbReference>
<protein>
    <submittedName>
        <fullName evidence="7">Thiamine pyrophosphate-binding protein</fullName>
    </submittedName>
</protein>
<dbReference type="Pfam" id="PF02776">
    <property type="entry name" value="TPP_enzyme_N"/>
    <property type="match status" value="1"/>
</dbReference>
<dbReference type="GO" id="GO:0009099">
    <property type="term" value="P:L-valine biosynthetic process"/>
    <property type="evidence" value="ECO:0007669"/>
    <property type="project" value="TreeGrafter"/>
</dbReference>